<evidence type="ECO:0000256" key="7">
    <source>
        <dbReference type="ARBA" id="ARBA00023136"/>
    </source>
</evidence>
<protein>
    <submittedName>
        <fullName evidence="11">Uncharacterized protein</fullName>
    </submittedName>
</protein>
<keyword evidence="6 10" id="KW-1133">Transmembrane helix</keyword>
<name>A0AAW1SHG7_9CHLO</name>
<dbReference type="AlphaFoldDB" id="A0AAW1SHG7"/>
<accession>A0AAW1SHG7</accession>
<keyword evidence="5 10" id="KW-0812">Transmembrane</keyword>
<evidence type="ECO:0000256" key="2">
    <source>
        <dbReference type="ARBA" id="ARBA00004229"/>
    </source>
</evidence>
<proteinExistence type="inferred from homology"/>
<evidence type="ECO:0000256" key="1">
    <source>
        <dbReference type="ARBA" id="ARBA00004141"/>
    </source>
</evidence>
<evidence type="ECO:0000256" key="5">
    <source>
        <dbReference type="ARBA" id="ARBA00022692"/>
    </source>
</evidence>
<gene>
    <name evidence="11" type="ORF">WJX74_009267</name>
</gene>
<dbReference type="Pfam" id="PF00504">
    <property type="entry name" value="Chloroa_b-bind"/>
    <property type="match status" value="1"/>
</dbReference>
<comment type="caution">
    <text evidence="11">The sequence shown here is derived from an EMBL/GenBank/DDBJ whole genome shotgun (WGS) entry which is preliminary data.</text>
</comment>
<evidence type="ECO:0000256" key="6">
    <source>
        <dbReference type="ARBA" id="ARBA00022989"/>
    </source>
</evidence>
<sequence>MQTIPSTTCNLSTRQCLPSKAATRVVRRCVRTAADKSKDAYQKIEEPVRTSGPGLDIETVGPQPEAAQSRADELLKSPEANKDTELFGTEVGVADAMRFKSAAPEIINCRLAMLGVVSGLAAEKVSGLNVFQQVQSAPLAVAGAWAVFIVASLVPILRGQPRTNTKGPFGNIFTPDAELYNGRLAMIGFAGIALNTFLNGHALP</sequence>
<reference evidence="11 12" key="1">
    <citation type="journal article" date="2024" name="Nat. Commun.">
        <title>Phylogenomics reveals the evolutionary origins of lichenization in chlorophyte algae.</title>
        <authorList>
            <person name="Puginier C."/>
            <person name="Libourel C."/>
            <person name="Otte J."/>
            <person name="Skaloud P."/>
            <person name="Haon M."/>
            <person name="Grisel S."/>
            <person name="Petersen M."/>
            <person name="Berrin J.G."/>
            <person name="Delaux P.M."/>
            <person name="Dal Grande F."/>
            <person name="Keller J."/>
        </authorList>
    </citation>
    <scope>NUCLEOTIDE SEQUENCE [LARGE SCALE GENOMIC DNA]</scope>
    <source>
        <strain evidence="11 12">SAG 2145</strain>
    </source>
</reference>
<comment type="similarity">
    <text evidence="8">Belongs to the ELIP/psbS family.</text>
</comment>
<evidence type="ECO:0000256" key="8">
    <source>
        <dbReference type="ARBA" id="ARBA00037956"/>
    </source>
</evidence>
<dbReference type="SUPFAM" id="SSF103511">
    <property type="entry name" value="Chlorophyll a-b binding protein"/>
    <property type="match status" value="1"/>
</dbReference>
<evidence type="ECO:0000256" key="4">
    <source>
        <dbReference type="ARBA" id="ARBA00022640"/>
    </source>
</evidence>
<dbReference type="GO" id="GO:0009507">
    <property type="term" value="C:chloroplast"/>
    <property type="evidence" value="ECO:0007669"/>
    <property type="project" value="UniProtKB-SubCell"/>
</dbReference>
<keyword evidence="12" id="KW-1185">Reference proteome</keyword>
<dbReference type="Gene3D" id="1.10.3460.10">
    <property type="entry name" value="Chlorophyll a/b binding protein domain"/>
    <property type="match status" value="1"/>
</dbReference>
<evidence type="ECO:0000256" key="9">
    <source>
        <dbReference type="SAM" id="MobiDB-lite"/>
    </source>
</evidence>
<keyword evidence="7 10" id="KW-0472">Membrane</keyword>
<dbReference type="EMBL" id="JALJOS010000001">
    <property type="protein sequence ID" value="KAK9844982.1"/>
    <property type="molecule type" value="Genomic_DNA"/>
</dbReference>
<organism evidence="11 12">
    <name type="scientific">Apatococcus lobatus</name>
    <dbReference type="NCBI Taxonomy" id="904363"/>
    <lineage>
        <taxon>Eukaryota</taxon>
        <taxon>Viridiplantae</taxon>
        <taxon>Chlorophyta</taxon>
        <taxon>core chlorophytes</taxon>
        <taxon>Trebouxiophyceae</taxon>
        <taxon>Chlorellales</taxon>
        <taxon>Chlorellaceae</taxon>
        <taxon>Apatococcus</taxon>
    </lineage>
</organism>
<feature type="region of interest" description="Disordered" evidence="9">
    <location>
        <begin position="44"/>
        <end position="67"/>
    </location>
</feature>
<dbReference type="GO" id="GO:0016020">
    <property type="term" value="C:membrane"/>
    <property type="evidence" value="ECO:0007669"/>
    <property type="project" value="UniProtKB-SubCell"/>
</dbReference>
<evidence type="ECO:0000256" key="3">
    <source>
        <dbReference type="ARBA" id="ARBA00022528"/>
    </source>
</evidence>
<dbReference type="InterPro" id="IPR022796">
    <property type="entry name" value="Chloroa_b-bind"/>
</dbReference>
<evidence type="ECO:0000313" key="12">
    <source>
        <dbReference type="Proteomes" id="UP001438707"/>
    </source>
</evidence>
<comment type="subcellular location">
    <subcellularLocation>
        <location evidence="1">Membrane</location>
        <topology evidence="1">Multi-pass membrane protein</topology>
    </subcellularLocation>
    <subcellularLocation>
        <location evidence="2">Plastid</location>
        <location evidence="2">Chloroplast</location>
    </subcellularLocation>
</comment>
<dbReference type="Proteomes" id="UP001438707">
    <property type="component" value="Unassembled WGS sequence"/>
</dbReference>
<evidence type="ECO:0000313" key="11">
    <source>
        <dbReference type="EMBL" id="KAK9844982.1"/>
    </source>
</evidence>
<evidence type="ECO:0000256" key="10">
    <source>
        <dbReference type="SAM" id="Phobius"/>
    </source>
</evidence>
<dbReference type="PANTHER" id="PTHR14154">
    <property type="entry name" value="UPF0041 BRAIN PROTEIN 44-RELATED"/>
    <property type="match status" value="1"/>
</dbReference>
<keyword evidence="4" id="KW-0934">Plastid</keyword>
<feature type="transmembrane region" description="Helical" evidence="10">
    <location>
        <begin position="137"/>
        <end position="157"/>
    </location>
</feature>
<keyword evidence="3" id="KW-0150">Chloroplast</keyword>